<evidence type="ECO:0008006" key="3">
    <source>
        <dbReference type="Google" id="ProtNLM"/>
    </source>
</evidence>
<sequence length="54" mass="6000">MVVALPIADRRESYRFYREALGHTAVGELASDGVPEPLRFVVNEGLRRGVDRTG</sequence>
<evidence type="ECO:0000313" key="1">
    <source>
        <dbReference type="EMBL" id="SCL15774.1"/>
    </source>
</evidence>
<proteinExistence type="predicted"/>
<name>A0A1C6RF91_9ACTN</name>
<gene>
    <name evidence="1" type="ORF">GA0074694_1359</name>
</gene>
<keyword evidence="2" id="KW-1185">Reference proteome</keyword>
<evidence type="ECO:0000313" key="2">
    <source>
        <dbReference type="Proteomes" id="UP000198906"/>
    </source>
</evidence>
<dbReference type="Proteomes" id="UP000198906">
    <property type="component" value="Unassembled WGS sequence"/>
</dbReference>
<accession>A0A1C6RF91</accession>
<dbReference type="AlphaFoldDB" id="A0A1C6RF91"/>
<organism evidence="1 2">
    <name type="scientific">Micromonospora inyonensis</name>
    <dbReference type="NCBI Taxonomy" id="47866"/>
    <lineage>
        <taxon>Bacteria</taxon>
        <taxon>Bacillati</taxon>
        <taxon>Actinomycetota</taxon>
        <taxon>Actinomycetes</taxon>
        <taxon>Micromonosporales</taxon>
        <taxon>Micromonosporaceae</taxon>
        <taxon>Micromonospora</taxon>
    </lineage>
</organism>
<protein>
    <recommendedName>
        <fullName evidence="3">Glyoxalase/Bleomycin resistance protein/Dioxygenase superfamily protein</fullName>
    </recommendedName>
</protein>
<dbReference type="RefSeq" id="WP_176737802.1">
    <property type="nucleotide sequence ID" value="NZ_FMHU01000001.1"/>
</dbReference>
<dbReference type="EMBL" id="FMHU01000001">
    <property type="protein sequence ID" value="SCL15774.1"/>
    <property type="molecule type" value="Genomic_DNA"/>
</dbReference>
<dbReference type="STRING" id="47866.GA0074694_1359"/>
<reference evidence="2" key="1">
    <citation type="submission" date="2016-06" db="EMBL/GenBank/DDBJ databases">
        <authorList>
            <person name="Varghese N."/>
        </authorList>
    </citation>
    <scope>NUCLEOTIDE SEQUENCE [LARGE SCALE GENOMIC DNA]</scope>
    <source>
        <strain evidence="2">DSM 46123</strain>
    </source>
</reference>